<keyword evidence="10" id="KW-1185">Reference proteome</keyword>
<dbReference type="Gene3D" id="3.40.50.2300">
    <property type="match status" value="1"/>
</dbReference>
<dbReference type="CDD" id="cd16343">
    <property type="entry name" value="LMWPTP"/>
    <property type="match status" value="1"/>
</dbReference>
<protein>
    <recommendedName>
        <fullName evidence="7">Low molecular weight phosphotyrosine protein phosphatase</fullName>
        <shortName evidence="7">LMW-PTP</shortName>
        <shortName evidence="7">LMW-PTPase</shortName>
        <ecNumber evidence="7">3.1.3.2</ecNumber>
        <ecNumber evidence="7">3.1.3.48</ecNumber>
    </recommendedName>
    <alternativeName>
        <fullName evidence="7">Low molecular weight cytosolic acid phosphatase</fullName>
    </alternativeName>
</protein>
<comment type="catalytic activity">
    <reaction evidence="7">
        <text>a phosphate monoester + H2O = an alcohol + phosphate</text>
        <dbReference type="Rhea" id="RHEA:15017"/>
        <dbReference type="ChEBI" id="CHEBI:15377"/>
        <dbReference type="ChEBI" id="CHEBI:30879"/>
        <dbReference type="ChEBI" id="CHEBI:43474"/>
        <dbReference type="ChEBI" id="CHEBI:67140"/>
        <dbReference type="EC" id="3.1.3.2"/>
    </reaction>
</comment>
<evidence type="ECO:0000256" key="7">
    <source>
        <dbReference type="RuleBase" id="RU368115"/>
    </source>
</evidence>
<evidence type="ECO:0000256" key="2">
    <source>
        <dbReference type="ARBA" id="ARBA00011063"/>
    </source>
</evidence>
<dbReference type="PRINTS" id="PR00719">
    <property type="entry name" value="LMWPTPASE"/>
</dbReference>
<dbReference type="PANTHER" id="PTHR11717">
    <property type="entry name" value="LOW MOLECULAR WEIGHT PROTEIN TYROSINE PHOSPHATASE"/>
    <property type="match status" value="1"/>
</dbReference>
<dbReference type="PANTHER" id="PTHR11717:SF7">
    <property type="entry name" value="LOW MOLECULAR WEIGHT PHOSPHOTYROSINE PROTEIN PHOSPHATASE"/>
    <property type="match status" value="1"/>
</dbReference>
<dbReference type="EMBL" id="CVRI01000010">
    <property type="protein sequence ID" value="CRK88832.1"/>
    <property type="molecule type" value="Genomic_DNA"/>
</dbReference>
<dbReference type="PRINTS" id="PR00720">
    <property type="entry name" value="MAMMALPTPASE"/>
</dbReference>
<dbReference type="GO" id="GO:0005737">
    <property type="term" value="C:cytoplasm"/>
    <property type="evidence" value="ECO:0007669"/>
    <property type="project" value="UniProtKB-SubCell"/>
</dbReference>
<reference evidence="9 10" key="1">
    <citation type="submission" date="2015-04" db="EMBL/GenBank/DDBJ databases">
        <authorList>
            <person name="Syromyatnikov M.Y."/>
            <person name="Popov V.N."/>
        </authorList>
    </citation>
    <scope>NUCLEOTIDE SEQUENCE [LARGE SCALE GENOMIC DNA]</scope>
</reference>
<dbReference type="InterPro" id="IPR050438">
    <property type="entry name" value="LMW_PTPase"/>
</dbReference>
<dbReference type="GO" id="GO:0004726">
    <property type="term" value="F:non-membrane spanning protein tyrosine phosphatase activity"/>
    <property type="evidence" value="ECO:0007669"/>
    <property type="project" value="InterPro"/>
</dbReference>
<keyword evidence="3 7" id="KW-0963">Cytoplasm</keyword>
<dbReference type="InterPro" id="IPR017867">
    <property type="entry name" value="Tyr_phospatase_low_mol_wt"/>
</dbReference>
<proteinExistence type="inferred from homology"/>
<comment type="similarity">
    <text evidence="2 7">Belongs to the low molecular weight phosphotyrosine protein phosphatase family.</text>
</comment>
<dbReference type="SUPFAM" id="SSF52788">
    <property type="entry name" value="Phosphotyrosine protein phosphatases I"/>
    <property type="match status" value="1"/>
</dbReference>
<gene>
    <name evidence="9" type="ORF">CLUMA_CG002540</name>
</gene>
<dbReference type="AlphaFoldDB" id="A0A1J1HL98"/>
<feature type="active site" description="Nucleophile" evidence="6">
    <location>
        <position position="11"/>
    </location>
</feature>
<dbReference type="InterPro" id="IPR002115">
    <property type="entry name" value="Tyr_Pase_low_mol_wt_mml"/>
</dbReference>
<accession>A0A1J1HL98</accession>
<dbReference type="GO" id="GO:0003993">
    <property type="term" value="F:acid phosphatase activity"/>
    <property type="evidence" value="ECO:0007669"/>
    <property type="project" value="UniProtKB-UniRule"/>
</dbReference>
<feature type="active site" evidence="6">
    <location>
        <position position="17"/>
    </location>
</feature>
<keyword evidence="5 7" id="KW-0904">Protein phosphatase</keyword>
<dbReference type="FunFam" id="3.40.50.2300:FF:000105">
    <property type="entry name" value="Low molecular weight phosphotyrosine protein"/>
    <property type="match status" value="1"/>
</dbReference>
<dbReference type="OrthoDB" id="3388at2759"/>
<evidence type="ECO:0000256" key="6">
    <source>
        <dbReference type="PIRSR" id="PIRSR617867-1"/>
    </source>
</evidence>
<evidence type="ECO:0000313" key="9">
    <source>
        <dbReference type="EMBL" id="CRK88832.1"/>
    </source>
</evidence>
<dbReference type="Pfam" id="PF01451">
    <property type="entry name" value="LMWPc"/>
    <property type="match status" value="1"/>
</dbReference>
<name>A0A1J1HL98_9DIPT</name>
<dbReference type="EC" id="3.1.3.2" evidence="7"/>
<dbReference type="InterPro" id="IPR036196">
    <property type="entry name" value="Ptyr_pPase_sf"/>
</dbReference>
<evidence type="ECO:0000256" key="4">
    <source>
        <dbReference type="ARBA" id="ARBA00022801"/>
    </source>
</evidence>
<feature type="active site" description="Proton donor" evidence="6">
    <location>
        <position position="126"/>
    </location>
</feature>
<sequence>MTEKKGILMICLGNICRSPIAEAVMIDCIKKQKLMEQFEIDSAAIGPWHVGKKPNQRALDTMRIHNLQYHNKARQIKNDDFNKFDYIFGMDDENIDDLNGMKPKDSKAKVLLLGDFDPEGERIIRDPYYDRDAKGFEKAYIQSVRCCESFLKKLLAGEI</sequence>
<organism evidence="9 10">
    <name type="scientific">Clunio marinus</name>
    <dbReference type="NCBI Taxonomy" id="568069"/>
    <lineage>
        <taxon>Eukaryota</taxon>
        <taxon>Metazoa</taxon>
        <taxon>Ecdysozoa</taxon>
        <taxon>Arthropoda</taxon>
        <taxon>Hexapoda</taxon>
        <taxon>Insecta</taxon>
        <taxon>Pterygota</taxon>
        <taxon>Neoptera</taxon>
        <taxon>Endopterygota</taxon>
        <taxon>Diptera</taxon>
        <taxon>Nematocera</taxon>
        <taxon>Chironomoidea</taxon>
        <taxon>Chironomidae</taxon>
        <taxon>Clunio</taxon>
    </lineage>
</organism>
<comment type="catalytic activity">
    <reaction evidence="7">
        <text>O-phospho-L-tyrosyl-[protein] + H2O = L-tyrosyl-[protein] + phosphate</text>
        <dbReference type="Rhea" id="RHEA:10684"/>
        <dbReference type="Rhea" id="RHEA-COMP:10136"/>
        <dbReference type="Rhea" id="RHEA-COMP:20101"/>
        <dbReference type="ChEBI" id="CHEBI:15377"/>
        <dbReference type="ChEBI" id="CHEBI:43474"/>
        <dbReference type="ChEBI" id="CHEBI:46858"/>
        <dbReference type="ChEBI" id="CHEBI:61978"/>
        <dbReference type="EC" id="3.1.3.48"/>
    </reaction>
</comment>
<dbReference type="SMART" id="SM00226">
    <property type="entry name" value="LMWPc"/>
    <property type="match status" value="1"/>
</dbReference>
<evidence type="ECO:0000256" key="3">
    <source>
        <dbReference type="ARBA" id="ARBA00022490"/>
    </source>
</evidence>
<dbReference type="EC" id="3.1.3.48" evidence="7"/>
<evidence type="ECO:0000259" key="8">
    <source>
        <dbReference type="SMART" id="SM00226"/>
    </source>
</evidence>
<keyword evidence="4 7" id="KW-0378">Hydrolase</keyword>
<dbReference type="InterPro" id="IPR023485">
    <property type="entry name" value="Ptyr_pPase"/>
</dbReference>
<evidence type="ECO:0000256" key="5">
    <source>
        <dbReference type="ARBA" id="ARBA00022912"/>
    </source>
</evidence>
<comment type="subcellular location">
    <subcellularLocation>
        <location evidence="1 7">Cytoplasm</location>
    </subcellularLocation>
</comment>
<dbReference type="Proteomes" id="UP000183832">
    <property type="component" value="Unassembled WGS sequence"/>
</dbReference>
<comment type="function">
    <text evidence="7">Acts on tyrosine phosphorylated proteins, low-MW aryl phosphates and natural and synthetic acyl phosphates.</text>
</comment>
<feature type="domain" description="Phosphotyrosine protein phosphatase I" evidence="8">
    <location>
        <begin position="5"/>
        <end position="153"/>
    </location>
</feature>
<evidence type="ECO:0000313" key="10">
    <source>
        <dbReference type="Proteomes" id="UP000183832"/>
    </source>
</evidence>
<evidence type="ECO:0000256" key="1">
    <source>
        <dbReference type="ARBA" id="ARBA00004496"/>
    </source>
</evidence>